<proteinExistence type="predicted"/>
<feature type="transmembrane region" description="Helical" evidence="1">
    <location>
        <begin position="106"/>
        <end position="128"/>
    </location>
</feature>
<keyword evidence="1" id="KW-1133">Transmembrane helix</keyword>
<evidence type="ECO:0000313" key="2">
    <source>
        <dbReference type="EMBL" id="KDR06605.1"/>
    </source>
</evidence>
<keyword evidence="3" id="KW-1185">Reference proteome</keyword>
<protein>
    <submittedName>
        <fullName evidence="2">Uncharacterized protein</fullName>
    </submittedName>
</protein>
<dbReference type="Proteomes" id="UP000027135">
    <property type="component" value="Unassembled WGS sequence"/>
</dbReference>
<reference evidence="2 3" key="1">
    <citation type="journal article" date="2014" name="Nat. Commun.">
        <title>Molecular traces of alternative social organization in a termite genome.</title>
        <authorList>
            <person name="Terrapon N."/>
            <person name="Li C."/>
            <person name="Robertson H.M."/>
            <person name="Ji L."/>
            <person name="Meng X."/>
            <person name="Booth W."/>
            <person name="Chen Z."/>
            <person name="Childers C.P."/>
            <person name="Glastad K.M."/>
            <person name="Gokhale K."/>
            <person name="Gowin J."/>
            <person name="Gronenberg W."/>
            <person name="Hermansen R.A."/>
            <person name="Hu H."/>
            <person name="Hunt B.G."/>
            <person name="Huylmans A.K."/>
            <person name="Khalil S.M."/>
            <person name="Mitchell R.D."/>
            <person name="Munoz-Torres M.C."/>
            <person name="Mustard J.A."/>
            <person name="Pan H."/>
            <person name="Reese J.T."/>
            <person name="Scharf M.E."/>
            <person name="Sun F."/>
            <person name="Vogel H."/>
            <person name="Xiao J."/>
            <person name="Yang W."/>
            <person name="Yang Z."/>
            <person name="Yang Z."/>
            <person name="Zhou J."/>
            <person name="Zhu J."/>
            <person name="Brent C.S."/>
            <person name="Elsik C.G."/>
            <person name="Goodisman M.A."/>
            <person name="Liberles D.A."/>
            <person name="Roe R.M."/>
            <person name="Vargo E.L."/>
            <person name="Vilcinskas A."/>
            <person name="Wang J."/>
            <person name="Bornberg-Bauer E."/>
            <person name="Korb J."/>
            <person name="Zhang G."/>
            <person name="Liebig J."/>
        </authorList>
    </citation>
    <scope>NUCLEOTIDE SEQUENCE [LARGE SCALE GENOMIC DNA]</scope>
    <source>
        <tissue evidence="2">Whole organism</tissue>
    </source>
</reference>
<dbReference type="EMBL" id="KK853575">
    <property type="protein sequence ID" value="KDR06605.1"/>
    <property type="molecule type" value="Genomic_DNA"/>
</dbReference>
<accession>A0A067QG15</accession>
<dbReference type="AlphaFoldDB" id="A0A067QG15"/>
<feature type="transmembrane region" description="Helical" evidence="1">
    <location>
        <begin position="73"/>
        <end position="94"/>
    </location>
</feature>
<gene>
    <name evidence="2" type="ORF">L798_03579</name>
</gene>
<sequence>MEVNWKSCMCLAPKTACLLIIMYYIIFSIIATVLASIGYNLLTPDNMLTTESGRKEADVGDDVLLEGITSAKVLLIGIISTSILSFVTNILLIVGVTEDKSHWIYVWLNAHVLILGIHILVCFCNMFLELPDELQKNISIYGTAMNIVLTLYFLVVVNEFYIGKADKIPVGFYESKSYSFFKSYGDQRFVQ</sequence>
<feature type="transmembrane region" description="Helical" evidence="1">
    <location>
        <begin position="140"/>
        <end position="162"/>
    </location>
</feature>
<organism evidence="2 3">
    <name type="scientific">Zootermopsis nevadensis</name>
    <name type="common">Dampwood termite</name>
    <dbReference type="NCBI Taxonomy" id="136037"/>
    <lineage>
        <taxon>Eukaryota</taxon>
        <taxon>Metazoa</taxon>
        <taxon>Ecdysozoa</taxon>
        <taxon>Arthropoda</taxon>
        <taxon>Hexapoda</taxon>
        <taxon>Insecta</taxon>
        <taxon>Pterygota</taxon>
        <taxon>Neoptera</taxon>
        <taxon>Polyneoptera</taxon>
        <taxon>Dictyoptera</taxon>
        <taxon>Blattodea</taxon>
        <taxon>Blattoidea</taxon>
        <taxon>Termitoidae</taxon>
        <taxon>Termopsidae</taxon>
        <taxon>Zootermopsis</taxon>
    </lineage>
</organism>
<keyword evidence="1" id="KW-0812">Transmembrane</keyword>
<keyword evidence="1" id="KW-0472">Membrane</keyword>
<evidence type="ECO:0000313" key="3">
    <source>
        <dbReference type="Proteomes" id="UP000027135"/>
    </source>
</evidence>
<feature type="transmembrane region" description="Helical" evidence="1">
    <location>
        <begin position="21"/>
        <end position="42"/>
    </location>
</feature>
<name>A0A067QG15_ZOONE</name>
<dbReference type="InParanoid" id="A0A067QG15"/>
<evidence type="ECO:0000256" key="1">
    <source>
        <dbReference type="SAM" id="Phobius"/>
    </source>
</evidence>